<proteinExistence type="predicted"/>
<protein>
    <submittedName>
        <fullName evidence="2">Uncharacterized protein</fullName>
    </submittedName>
</protein>
<feature type="compositionally biased region" description="Basic and acidic residues" evidence="1">
    <location>
        <begin position="29"/>
        <end position="41"/>
    </location>
</feature>
<name>A0AA38CAC5_TAXCH</name>
<comment type="caution">
    <text evidence="2">The sequence shown here is derived from an EMBL/GenBank/DDBJ whole genome shotgun (WGS) entry which is preliminary data.</text>
</comment>
<dbReference type="Proteomes" id="UP000824469">
    <property type="component" value="Unassembled WGS sequence"/>
</dbReference>
<feature type="region of interest" description="Disordered" evidence="1">
    <location>
        <begin position="29"/>
        <end position="62"/>
    </location>
</feature>
<evidence type="ECO:0000313" key="2">
    <source>
        <dbReference type="EMBL" id="KAH9292653.1"/>
    </source>
</evidence>
<dbReference type="AlphaFoldDB" id="A0AA38CAC5"/>
<sequence length="62" mass="7117">MVVSPLLIRVRTILTDSESQRDLMKKMVGRCQEESRSKPMDEDQQLSMETQKPDMGFGEATQ</sequence>
<accession>A0AA38CAC5</accession>
<keyword evidence="3" id="KW-1185">Reference proteome</keyword>
<evidence type="ECO:0000256" key="1">
    <source>
        <dbReference type="SAM" id="MobiDB-lite"/>
    </source>
</evidence>
<dbReference type="EMBL" id="JAHRHJ020002675">
    <property type="protein sequence ID" value="KAH9292653.1"/>
    <property type="molecule type" value="Genomic_DNA"/>
</dbReference>
<organism evidence="2 3">
    <name type="scientific">Taxus chinensis</name>
    <name type="common">Chinese yew</name>
    <name type="synonym">Taxus wallichiana var. chinensis</name>
    <dbReference type="NCBI Taxonomy" id="29808"/>
    <lineage>
        <taxon>Eukaryota</taxon>
        <taxon>Viridiplantae</taxon>
        <taxon>Streptophyta</taxon>
        <taxon>Embryophyta</taxon>
        <taxon>Tracheophyta</taxon>
        <taxon>Spermatophyta</taxon>
        <taxon>Pinopsida</taxon>
        <taxon>Pinidae</taxon>
        <taxon>Conifers II</taxon>
        <taxon>Cupressales</taxon>
        <taxon>Taxaceae</taxon>
        <taxon>Taxus</taxon>
    </lineage>
</organism>
<evidence type="ECO:0000313" key="3">
    <source>
        <dbReference type="Proteomes" id="UP000824469"/>
    </source>
</evidence>
<feature type="non-terminal residue" evidence="2">
    <location>
        <position position="62"/>
    </location>
</feature>
<reference evidence="2 3" key="1">
    <citation type="journal article" date="2021" name="Nat. Plants">
        <title>The Taxus genome provides insights into paclitaxel biosynthesis.</title>
        <authorList>
            <person name="Xiong X."/>
            <person name="Gou J."/>
            <person name="Liao Q."/>
            <person name="Li Y."/>
            <person name="Zhou Q."/>
            <person name="Bi G."/>
            <person name="Li C."/>
            <person name="Du R."/>
            <person name="Wang X."/>
            <person name="Sun T."/>
            <person name="Guo L."/>
            <person name="Liang H."/>
            <person name="Lu P."/>
            <person name="Wu Y."/>
            <person name="Zhang Z."/>
            <person name="Ro D.K."/>
            <person name="Shang Y."/>
            <person name="Huang S."/>
            <person name="Yan J."/>
        </authorList>
    </citation>
    <scope>NUCLEOTIDE SEQUENCE [LARGE SCALE GENOMIC DNA]</scope>
    <source>
        <strain evidence="2">Ta-2019</strain>
    </source>
</reference>
<gene>
    <name evidence="2" type="ORF">KI387_042156</name>
</gene>